<dbReference type="SUPFAM" id="SSF46785">
    <property type="entry name" value="Winged helix' DNA-binding domain"/>
    <property type="match status" value="1"/>
</dbReference>
<dbReference type="Gene3D" id="1.10.10.10">
    <property type="entry name" value="Winged helix-like DNA-binding domain superfamily/Winged helix DNA-binding domain"/>
    <property type="match status" value="1"/>
</dbReference>
<keyword evidence="2" id="KW-0805">Transcription regulation</keyword>
<dbReference type="InterPro" id="IPR050950">
    <property type="entry name" value="HTH-type_LysR_regulators"/>
</dbReference>
<dbReference type="InterPro" id="IPR036388">
    <property type="entry name" value="WH-like_DNA-bd_sf"/>
</dbReference>
<dbReference type="Pfam" id="PF00126">
    <property type="entry name" value="HTH_1"/>
    <property type="match status" value="1"/>
</dbReference>
<evidence type="ECO:0000256" key="4">
    <source>
        <dbReference type="ARBA" id="ARBA00023163"/>
    </source>
</evidence>
<comment type="caution">
    <text evidence="6">The sequence shown here is derived from an EMBL/GenBank/DDBJ whole genome shotgun (WGS) entry which is preliminary data.</text>
</comment>
<dbReference type="PANTHER" id="PTHR30419">
    <property type="entry name" value="HTH-TYPE TRANSCRIPTIONAL REGULATOR YBHD"/>
    <property type="match status" value="1"/>
</dbReference>
<evidence type="ECO:0000313" key="7">
    <source>
        <dbReference type="Proteomes" id="UP001228905"/>
    </source>
</evidence>
<dbReference type="InterPro" id="IPR000847">
    <property type="entry name" value="LysR_HTH_N"/>
</dbReference>
<accession>A0ABU0IN99</accession>
<dbReference type="CDD" id="cd05466">
    <property type="entry name" value="PBP2_LTTR_substrate"/>
    <property type="match status" value="1"/>
</dbReference>
<evidence type="ECO:0000313" key="6">
    <source>
        <dbReference type="EMBL" id="MDQ0463475.1"/>
    </source>
</evidence>
<proteinExistence type="inferred from homology"/>
<keyword evidence="7" id="KW-1185">Reference proteome</keyword>
<sequence>MDRLDPHALEVFLAVAETGSASLASRRLRLTQPTVTHAIGQLEKQTGLTLFERGRFGMRPTAEGLLFGEAVRRSFAGLDRITAAAEAIRRGVRGQLVIAALPVYADGFVHHAIGRLAARSPDLNVRTETHGPEEVLRKVLHDQADLGVIIGPLPGQTQLTVHRLGERRLMAVMNASHPLAARSEVGVADLADQEMVLMAPPNPHRTMIAQAFAAAGAPLQARLESTTQRGAGILALTSGTMTLIDQEMAGELARLDPDVHLATFTAAPSWEVLAVHSKDRPLTLASEAALEALRHEMAAR</sequence>
<organism evidence="6 7">
    <name type="scientific">Caulobacter ginsengisoli</name>
    <dbReference type="NCBI Taxonomy" id="400775"/>
    <lineage>
        <taxon>Bacteria</taxon>
        <taxon>Pseudomonadati</taxon>
        <taxon>Pseudomonadota</taxon>
        <taxon>Alphaproteobacteria</taxon>
        <taxon>Caulobacterales</taxon>
        <taxon>Caulobacteraceae</taxon>
        <taxon>Caulobacter</taxon>
    </lineage>
</organism>
<dbReference type="PRINTS" id="PR00039">
    <property type="entry name" value="HTHLYSR"/>
</dbReference>
<dbReference type="InterPro" id="IPR005119">
    <property type="entry name" value="LysR_subst-bd"/>
</dbReference>
<keyword evidence="4" id="KW-0804">Transcription</keyword>
<name>A0ABU0IN99_9CAUL</name>
<protein>
    <submittedName>
        <fullName evidence="6">DNA-binding transcriptional LysR family regulator</fullName>
    </submittedName>
</protein>
<reference evidence="6 7" key="1">
    <citation type="submission" date="2023-07" db="EMBL/GenBank/DDBJ databases">
        <title>Genomic Encyclopedia of Type Strains, Phase IV (KMG-IV): sequencing the most valuable type-strain genomes for metagenomic binning, comparative biology and taxonomic classification.</title>
        <authorList>
            <person name="Goeker M."/>
        </authorList>
    </citation>
    <scope>NUCLEOTIDE SEQUENCE [LARGE SCALE GENOMIC DNA]</scope>
    <source>
        <strain evidence="6 7">DSM 18695</strain>
    </source>
</reference>
<dbReference type="EMBL" id="JAUSVS010000002">
    <property type="protein sequence ID" value="MDQ0463475.1"/>
    <property type="molecule type" value="Genomic_DNA"/>
</dbReference>
<dbReference type="Pfam" id="PF03466">
    <property type="entry name" value="LysR_substrate"/>
    <property type="match status" value="1"/>
</dbReference>
<evidence type="ECO:0000256" key="1">
    <source>
        <dbReference type="ARBA" id="ARBA00009437"/>
    </source>
</evidence>
<dbReference type="SUPFAM" id="SSF53850">
    <property type="entry name" value="Periplasmic binding protein-like II"/>
    <property type="match status" value="1"/>
</dbReference>
<evidence type="ECO:0000259" key="5">
    <source>
        <dbReference type="PROSITE" id="PS50931"/>
    </source>
</evidence>
<evidence type="ECO:0000256" key="3">
    <source>
        <dbReference type="ARBA" id="ARBA00023125"/>
    </source>
</evidence>
<dbReference type="GO" id="GO:0003677">
    <property type="term" value="F:DNA binding"/>
    <property type="evidence" value="ECO:0007669"/>
    <property type="project" value="UniProtKB-KW"/>
</dbReference>
<dbReference type="Proteomes" id="UP001228905">
    <property type="component" value="Unassembled WGS sequence"/>
</dbReference>
<gene>
    <name evidence="6" type="ORF">QO010_001246</name>
</gene>
<evidence type="ECO:0000256" key="2">
    <source>
        <dbReference type="ARBA" id="ARBA00023015"/>
    </source>
</evidence>
<dbReference type="InterPro" id="IPR036390">
    <property type="entry name" value="WH_DNA-bd_sf"/>
</dbReference>
<dbReference type="RefSeq" id="WP_307347429.1">
    <property type="nucleotide sequence ID" value="NZ_JAUSVS010000002.1"/>
</dbReference>
<comment type="similarity">
    <text evidence="1">Belongs to the LysR transcriptional regulatory family.</text>
</comment>
<feature type="domain" description="HTH lysR-type" evidence="5">
    <location>
        <begin position="4"/>
        <end position="61"/>
    </location>
</feature>
<dbReference type="Gene3D" id="3.40.190.290">
    <property type="match status" value="1"/>
</dbReference>
<dbReference type="PROSITE" id="PS50931">
    <property type="entry name" value="HTH_LYSR"/>
    <property type="match status" value="1"/>
</dbReference>
<keyword evidence="3 6" id="KW-0238">DNA-binding</keyword>